<dbReference type="Proteomes" id="UP001597557">
    <property type="component" value="Unassembled WGS sequence"/>
</dbReference>
<protein>
    <submittedName>
        <fullName evidence="6">Family 43 glycosylhydrolase</fullName>
    </submittedName>
</protein>
<keyword evidence="2 4" id="KW-0378">Hydrolase</keyword>
<accession>A0ABW5YBE0</accession>
<dbReference type="PANTHER" id="PTHR22925">
    <property type="entry name" value="GLYCOSYL HYDROLASE 43 FAMILY MEMBER"/>
    <property type="match status" value="1"/>
</dbReference>
<comment type="caution">
    <text evidence="6">The sequence shown here is derived from an EMBL/GenBank/DDBJ whole genome shotgun (WGS) entry which is preliminary data.</text>
</comment>
<name>A0ABW5YBE0_9SPHI</name>
<evidence type="ECO:0000256" key="1">
    <source>
        <dbReference type="ARBA" id="ARBA00009865"/>
    </source>
</evidence>
<keyword evidence="5" id="KW-0732">Signal</keyword>
<dbReference type="PANTHER" id="PTHR22925:SF3">
    <property type="entry name" value="GLYCOSYL HYDROLASE FAMILY PROTEIN 43"/>
    <property type="match status" value="1"/>
</dbReference>
<evidence type="ECO:0000256" key="3">
    <source>
        <dbReference type="ARBA" id="ARBA00023295"/>
    </source>
</evidence>
<feature type="signal peptide" evidence="5">
    <location>
        <begin position="1"/>
        <end position="24"/>
    </location>
</feature>
<dbReference type="Gene3D" id="2.115.10.20">
    <property type="entry name" value="Glycosyl hydrolase domain, family 43"/>
    <property type="match status" value="1"/>
</dbReference>
<gene>
    <name evidence="6" type="ORF">ACFS5N_06465</name>
</gene>
<sequence>MTTIKKLFIYVLAFACIIPLSLKAQTLTNFNSKGQQVTRFGKLGDAIDAHDGEIAYFNGTYYLYGTSYGCGFEWGHKDAPFCGFEVYTSKDLVNWTDWGQLFDASTPVWQTRCNGNTYGCFRPHVIYNKKTKRYVLWINVYDNRVGYRVFTSESPVGPFIEQAEPHLAVNSDAAVAGLNNGDHDTFVDDDGKAYLAYTDWHAKGAIAIEQLSDDYLTGTGKVIQAVTKSSTEAPALFKRKGIYYLVYSDPNCGYCGGTGTSYRAATSPLGPWSEGVKISDNSCGGQPSFVSSIKLKSGDVFLFGSDLWNNAAKNESLANYYWAPLKFNADGSIKPIECDNTAAIPSSAKKGKASALNYAPGCDINSTQKRTGTFKATKTGLLTALRISAFKSAYPDAELQVSISAEGNDQPLKTFKIKSEKLSWSPKNLVLHPEIKVTAGKTYTISISSASSTGCYGLEYDRATMESPEPAFLYKIDIVNR</sequence>
<reference evidence="7" key="1">
    <citation type="journal article" date="2019" name="Int. J. Syst. Evol. Microbiol.">
        <title>The Global Catalogue of Microorganisms (GCM) 10K type strain sequencing project: providing services to taxonomists for standard genome sequencing and annotation.</title>
        <authorList>
            <consortium name="The Broad Institute Genomics Platform"/>
            <consortium name="The Broad Institute Genome Sequencing Center for Infectious Disease"/>
            <person name="Wu L."/>
            <person name="Ma J."/>
        </authorList>
    </citation>
    <scope>NUCLEOTIDE SEQUENCE [LARGE SCALE GENOMIC DNA]</scope>
    <source>
        <strain evidence="7">KCTC 22437</strain>
    </source>
</reference>
<dbReference type="InterPro" id="IPR023296">
    <property type="entry name" value="Glyco_hydro_beta-prop_sf"/>
</dbReference>
<dbReference type="InterPro" id="IPR006710">
    <property type="entry name" value="Glyco_hydro_43"/>
</dbReference>
<dbReference type="RefSeq" id="WP_377183435.1">
    <property type="nucleotide sequence ID" value="NZ_JBHUPD010000001.1"/>
</dbReference>
<dbReference type="EMBL" id="JBHUPD010000001">
    <property type="protein sequence ID" value="MFD2872102.1"/>
    <property type="molecule type" value="Genomic_DNA"/>
</dbReference>
<dbReference type="CDD" id="cd18824">
    <property type="entry name" value="GH43_CtGH43-like"/>
    <property type="match status" value="1"/>
</dbReference>
<dbReference type="Pfam" id="PF04616">
    <property type="entry name" value="Glyco_hydro_43"/>
    <property type="match status" value="1"/>
</dbReference>
<keyword evidence="7" id="KW-1185">Reference proteome</keyword>
<evidence type="ECO:0000313" key="7">
    <source>
        <dbReference type="Proteomes" id="UP001597557"/>
    </source>
</evidence>
<feature type="chain" id="PRO_5047109496" evidence="5">
    <location>
        <begin position="25"/>
        <end position="481"/>
    </location>
</feature>
<evidence type="ECO:0000256" key="5">
    <source>
        <dbReference type="SAM" id="SignalP"/>
    </source>
</evidence>
<keyword evidence="3 4" id="KW-0326">Glycosidase</keyword>
<proteinExistence type="inferred from homology"/>
<comment type="similarity">
    <text evidence="1 4">Belongs to the glycosyl hydrolase 43 family.</text>
</comment>
<evidence type="ECO:0000256" key="4">
    <source>
        <dbReference type="RuleBase" id="RU361187"/>
    </source>
</evidence>
<evidence type="ECO:0000256" key="2">
    <source>
        <dbReference type="ARBA" id="ARBA00022801"/>
    </source>
</evidence>
<evidence type="ECO:0000313" key="6">
    <source>
        <dbReference type="EMBL" id="MFD2872102.1"/>
    </source>
</evidence>
<organism evidence="6 7">
    <name type="scientific">Mucilaginibacter ximonensis</name>
    <dbReference type="NCBI Taxonomy" id="538021"/>
    <lineage>
        <taxon>Bacteria</taxon>
        <taxon>Pseudomonadati</taxon>
        <taxon>Bacteroidota</taxon>
        <taxon>Sphingobacteriia</taxon>
        <taxon>Sphingobacteriales</taxon>
        <taxon>Sphingobacteriaceae</taxon>
        <taxon>Mucilaginibacter</taxon>
    </lineage>
</organism>
<dbReference type="SUPFAM" id="SSF75005">
    <property type="entry name" value="Arabinanase/levansucrase/invertase"/>
    <property type="match status" value="1"/>
</dbReference>